<name>A0A015IWZ0_RHIIW</name>
<organism evidence="1 2">
    <name type="scientific">Rhizophagus irregularis (strain DAOM 197198w)</name>
    <name type="common">Glomus intraradices</name>
    <dbReference type="NCBI Taxonomy" id="1432141"/>
    <lineage>
        <taxon>Eukaryota</taxon>
        <taxon>Fungi</taxon>
        <taxon>Fungi incertae sedis</taxon>
        <taxon>Mucoromycota</taxon>
        <taxon>Glomeromycotina</taxon>
        <taxon>Glomeromycetes</taxon>
        <taxon>Glomerales</taxon>
        <taxon>Glomeraceae</taxon>
        <taxon>Rhizophagus</taxon>
    </lineage>
</organism>
<dbReference type="Proteomes" id="UP000022910">
    <property type="component" value="Unassembled WGS sequence"/>
</dbReference>
<dbReference type="InterPro" id="IPR006597">
    <property type="entry name" value="Sel1-like"/>
</dbReference>
<dbReference type="Gene3D" id="1.25.40.10">
    <property type="entry name" value="Tetratricopeptide repeat domain"/>
    <property type="match status" value="1"/>
</dbReference>
<protein>
    <submittedName>
        <fullName evidence="1">Skt5p</fullName>
    </submittedName>
</protein>
<dbReference type="PANTHER" id="PTHR43628">
    <property type="entry name" value="ACTIVATOR OF C KINASE PROTEIN 1-RELATED"/>
    <property type="match status" value="1"/>
</dbReference>
<gene>
    <name evidence="1" type="ORF">RirG_167980</name>
</gene>
<dbReference type="HOGENOM" id="CLU_000288_36_14_1"/>
<reference evidence="1 2" key="1">
    <citation type="submission" date="2014-02" db="EMBL/GenBank/DDBJ databases">
        <title>Single nucleus genome sequencing reveals high similarity among nuclei of an endomycorrhizal fungus.</title>
        <authorList>
            <person name="Lin K."/>
            <person name="Geurts R."/>
            <person name="Zhang Z."/>
            <person name="Limpens E."/>
            <person name="Saunders D.G."/>
            <person name="Mu D."/>
            <person name="Pang E."/>
            <person name="Cao H."/>
            <person name="Cha H."/>
            <person name="Lin T."/>
            <person name="Zhou Q."/>
            <person name="Shang Y."/>
            <person name="Li Y."/>
            <person name="Ivanov S."/>
            <person name="Sharma T."/>
            <person name="Velzen R.V."/>
            <person name="Ruijter N.D."/>
            <person name="Aanen D.K."/>
            <person name="Win J."/>
            <person name="Kamoun S."/>
            <person name="Bisseling T."/>
            <person name="Huang S."/>
        </authorList>
    </citation>
    <scope>NUCLEOTIDE SEQUENCE [LARGE SCALE GENOMIC DNA]</scope>
    <source>
        <strain evidence="2">DAOM197198w</strain>
    </source>
</reference>
<keyword evidence="2" id="KW-1185">Reference proteome</keyword>
<dbReference type="EMBL" id="JEMT01025033">
    <property type="protein sequence ID" value="EXX61782.1"/>
    <property type="molecule type" value="Genomic_DNA"/>
</dbReference>
<dbReference type="AlphaFoldDB" id="A0A015IWZ0"/>
<sequence>MQLNSENVDLSDTNNTLHKLSQNVHKFDNKIKIKEIEPTIQNIHENIFEEDIGIVIDKIVDIYFEELNEGKERKVRKQNIIVNFNNFNINIQELVNWLLNNQNDSNSIYLLGYFNYHGIEISIDIQKSFKLFQKAASLENNAAQLDLANMYIDGEGTDKNYDKAFELSKNLAKKELLCGTNLLGYCHVNGIGTDINMQKAIELYEKTANLGSCLAQYNLAHIYKSGDGVAIDYNKAFELFKKTAEKEYSDGITMLGYCYNNGIGTGLNKKKAFESYQKSANLDNHYAQYNLALMYENGDGVEKNVKQAIYWYKESAKQGSASALIKLEELIEE</sequence>
<comment type="caution">
    <text evidence="1">The sequence shown here is derived from an EMBL/GenBank/DDBJ whole genome shotgun (WGS) entry which is preliminary data.</text>
</comment>
<dbReference type="SMART" id="SM00671">
    <property type="entry name" value="SEL1"/>
    <property type="match status" value="6"/>
</dbReference>
<dbReference type="InterPro" id="IPR052945">
    <property type="entry name" value="Mitotic_Regulator"/>
</dbReference>
<dbReference type="SUPFAM" id="SSF81901">
    <property type="entry name" value="HCP-like"/>
    <property type="match status" value="2"/>
</dbReference>
<dbReference type="PANTHER" id="PTHR43628:SF1">
    <property type="entry name" value="CHITIN SYNTHASE REGULATORY FACTOR 2-RELATED"/>
    <property type="match status" value="1"/>
</dbReference>
<dbReference type="Pfam" id="PF08238">
    <property type="entry name" value="Sel1"/>
    <property type="match status" value="6"/>
</dbReference>
<proteinExistence type="predicted"/>
<evidence type="ECO:0000313" key="1">
    <source>
        <dbReference type="EMBL" id="EXX61782.1"/>
    </source>
</evidence>
<evidence type="ECO:0000313" key="2">
    <source>
        <dbReference type="Proteomes" id="UP000022910"/>
    </source>
</evidence>
<dbReference type="InterPro" id="IPR011990">
    <property type="entry name" value="TPR-like_helical_dom_sf"/>
</dbReference>
<accession>A0A015IWZ0</accession>